<dbReference type="Proteomes" id="UP000284706">
    <property type="component" value="Unassembled WGS sequence"/>
</dbReference>
<feature type="region of interest" description="Disordered" evidence="1">
    <location>
        <begin position="1434"/>
        <end position="1453"/>
    </location>
</feature>
<reference evidence="3 4" key="1">
    <citation type="journal article" date="2018" name="Evol. Lett.">
        <title>Horizontal gene cluster transfer increased hallucinogenic mushroom diversity.</title>
        <authorList>
            <person name="Reynolds H.T."/>
            <person name="Vijayakumar V."/>
            <person name="Gluck-Thaler E."/>
            <person name="Korotkin H.B."/>
            <person name="Matheny P.B."/>
            <person name="Slot J.C."/>
        </authorList>
    </citation>
    <scope>NUCLEOTIDE SEQUENCE [LARGE SCALE GENOMIC DNA]</scope>
    <source>
        <strain evidence="3 4">SRW20</strain>
    </source>
</reference>
<keyword evidence="4" id="KW-1185">Reference proteome</keyword>
<evidence type="ECO:0000313" key="3">
    <source>
        <dbReference type="EMBL" id="PPQ98265.1"/>
    </source>
</evidence>
<dbReference type="SUPFAM" id="SSF48371">
    <property type="entry name" value="ARM repeat"/>
    <property type="match status" value="1"/>
</dbReference>
<evidence type="ECO:0000313" key="4">
    <source>
        <dbReference type="Proteomes" id="UP000284706"/>
    </source>
</evidence>
<evidence type="ECO:0000259" key="2">
    <source>
        <dbReference type="Pfam" id="PF10441"/>
    </source>
</evidence>
<comment type="caution">
    <text evidence="3">The sequence shown here is derived from an EMBL/GenBank/DDBJ whole genome shotgun (WGS) entry which is preliminary data.</text>
</comment>
<evidence type="ECO:0000256" key="1">
    <source>
        <dbReference type="SAM" id="MobiDB-lite"/>
    </source>
</evidence>
<dbReference type="InterPro" id="IPR009003">
    <property type="entry name" value="Peptidase_S1_PA"/>
</dbReference>
<name>A0A409Y5G9_9AGAR</name>
<dbReference type="SUPFAM" id="SSF50494">
    <property type="entry name" value="Trypsin-like serine proteases"/>
    <property type="match status" value="1"/>
</dbReference>
<dbReference type="InterPro" id="IPR018849">
    <property type="entry name" value="Urb2/Npa2_C"/>
</dbReference>
<dbReference type="Pfam" id="PF13365">
    <property type="entry name" value="Trypsin_2"/>
    <property type="match status" value="1"/>
</dbReference>
<dbReference type="OrthoDB" id="160374at2759"/>
<dbReference type="InterPro" id="IPR016024">
    <property type="entry name" value="ARM-type_fold"/>
</dbReference>
<accession>A0A409Y5G9</accession>
<sequence length="1761" mass="196454">MTASHRPDAAYTSHDFVRVLRSASDPPTSGGPSKIEIAQEAWDNPSFYVPSKAEVIADWILTRILKDKGKEISQNPVFDVHHWQLLLSLLGHQHAASNRVPLGPIVVAFLASFHESDEAHRQDLAKAVSSCLKILWPAAVQKFTTEVLQECFGALLLTQSSGTGPHALVEIGRMICNSYRNSLNNSSSKKKLFQMFANSYLEGWINCIQNVLDEPLRKDILDAGVDTLFNLDVLRQNVDLKGEGLLLDRLQALLSGDGQPVLKALPILFMSYFDTLKKNRGALFGQGSHSQTGSSLSELHNHALRSFIAFSSLLDNLDQNFLVWSTRQALLQIIARENIFSHNHVEARMALEHVVELSLVCLGDGWKEDSTCSVVAVSCLSAIARIDYDLILPSVPRILPLLLRFEGVSPLYIEFLDLLLDYHVKTRTLGTFVETLLFAIRDCDFGSMDITRRYHASFSSPIMHQELLDKLSKAVQKFLTESQNQATTALLVDALSQLWDSIYSRAQGDDSALSEAPKKKRKADRTENPDIVQSAITYSLACRLASVVLHSLPIQSLSEDTSKTVRNSIIDFRTEFINRAILKATKSLKKGSESVAWPAEISLAATLRLLFALNVSRTLRLPVQYDEKAAGRMTELLNNDDLLPELRIELFRTLFYHLSSKQPVDKDRVLHHFLRSIQMDHATADIRWSGQNHLLSKSDSGRAKSSLALLHLVIERWLPEVDRLASSEQIKDFLRIVLSIEVQSGAWSEQEIDPGNLLMRLLHSAQFWEMKNIRTVFLSLLDETTGQLSSDSNSSTLQKQLYVYRHLLLFPMEYFSWPLLNDLARRCMIADTALEVSKESEAVDDLTVLRIFLKRVFSYANTISQDMSVESPEFLIHLTTPAMAIEEDTPFVRATLTLVETYLLRLLKSCKKNGPQAISEVLASFKPQAFSSRLDISALAIISLAQLLERDFPPTRLALFSCKFVSNLNIFGKTLTRNLTLWLKRATNEPSPESQKLSVDVFTILLQELEMLPATDHEEHLDSIISVYLLLSEFLNAEARRNMGLHLARTCRKLAVSDYVYTLSFISDALSKIGHFPMHYLPYLVDLAALVLREHPTHTLLHIQKFATACLNIFSNQPVFFNAHPGLRLRVLDMISVHCANQHTTLRSSDTAAIWSLLSKYLAPSVTHEDETDVAAFHKIVAIVSSLVRLRRDLVSHTLPHLGVILRQLIFCLRACRPNLGGKQTTLVMSSLPRWINFKHPLGAEEARALGRLLESLTTKTIVRVLGSPYTETQKAESMAKPFSKHAAYVLQAYIESMNDPLCVLSLEIRKEIEAGLFALCSMISEHSRDALMISALDAGGKTILKALWKEYEKQRYVGKERSSVPQPCVEVIRVYRQSRCGGLAVSADMLRSGPIRWSKCFPSSVPGIRTHRTLNASSIHKRRYATVSPSIVGQTRPATEEAQEKPSEPVPPLLDSRIVQAASLGRQTPLTDIIQQYLENSGAIVDVSLPYEDRPSETRRPNLSNPAESCKNVFTVAHCAQVGSEHKITLSSGFALNVKNHKPEGETLVVTCAHTLEEIRQSPLLLSGLDTSSSLQRYTGTFIITGTGQASAVYPVSRVVSALPRSDLVMLSCQLPAGSVNTLPVSLYPPPRDTPILAHFVSPHRPGDSGWTPWIGDTWGKWHRGKVLGYRDFAGRETEPGTYDALSHLFFTPLPTAGSSGGPIIDEESGAVIGVMLGTRMDNRVEGVRGWGVPAEAIYEVHCTLYEHSPHEVDFSFKDV</sequence>
<protein>
    <recommendedName>
        <fullName evidence="2">Nucleolar 27S pre-rRNA processing Urb2/Npa2 C-terminal domain-containing protein</fullName>
    </recommendedName>
</protein>
<proteinExistence type="predicted"/>
<organism evidence="3 4">
    <name type="scientific">Gymnopilus dilepis</name>
    <dbReference type="NCBI Taxonomy" id="231916"/>
    <lineage>
        <taxon>Eukaryota</taxon>
        <taxon>Fungi</taxon>
        <taxon>Dikarya</taxon>
        <taxon>Basidiomycota</taxon>
        <taxon>Agaricomycotina</taxon>
        <taxon>Agaricomycetes</taxon>
        <taxon>Agaricomycetidae</taxon>
        <taxon>Agaricales</taxon>
        <taxon>Agaricineae</taxon>
        <taxon>Hymenogastraceae</taxon>
        <taxon>Gymnopilus</taxon>
    </lineage>
</organism>
<feature type="domain" description="Nucleolar 27S pre-rRNA processing Urb2/Npa2 C-terminal" evidence="2">
    <location>
        <begin position="1130"/>
        <end position="1360"/>
    </location>
</feature>
<dbReference type="InParanoid" id="A0A409Y5G9"/>
<dbReference type="STRING" id="231916.A0A409Y5G9"/>
<dbReference type="EMBL" id="NHYE01001129">
    <property type="protein sequence ID" value="PPQ98265.1"/>
    <property type="molecule type" value="Genomic_DNA"/>
</dbReference>
<gene>
    <name evidence="3" type="ORF">CVT26_013533</name>
</gene>
<dbReference type="Pfam" id="PF10441">
    <property type="entry name" value="Urb2"/>
    <property type="match status" value="1"/>
</dbReference>
<feature type="compositionally biased region" description="Basic and acidic residues" evidence="1">
    <location>
        <begin position="1439"/>
        <end position="1448"/>
    </location>
</feature>